<dbReference type="EMBL" id="LVVM01002586">
    <property type="protein sequence ID" value="OJA16390.1"/>
    <property type="molecule type" value="Genomic_DNA"/>
</dbReference>
<evidence type="ECO:0000256" key="1">
    <source>
        <dbReference type="SAM" id="MobiDB-lite"/>
    </source>
</evidence>
<dbReference type="AlphaFoldDB" id="A0A1J8Q454"/>
<accession>A0A1J8Q454</accession>
<feature type="region of interest" description="Disordered" evidence="1">
    <location>
        <begin position="39"/>
        <end position="58"/>
    </location>
</feature>
<dbReference type="Proteomes" id="UP000183567">
    <property type="component" value="Unassembled WGS sequence"/>
</dbReference>
<name>A0A1J8Q454_9AGAM</name>
<sequence>MHRALVVSEILLEIFAHLNPTLHPSESCSGLATEDQVRDSGCPLQLSSEHAKPSMSPQ</sequence>
<proteinExistence type="predicted"/>
<evidence type="ECO:0000313" key="2">
    <source>
        <dbReference type="EMBL" id="OJA16390.1"/>
    </source>
</evidence>
<reference evidence="2 3" key="1">
    <citation type="submission" date="2016-03" db="EMBL/GenBank/DDBJ databases">
        <title>Comparative genomics of the ectomycorrhizal sister species Rhizopogon vinicolor and Rhizopogon vesiculosus (Basidiomycota: Boletales) reveals a divergence of the mating type B locus.</title>
        <authorList>
            <person name="Mujic A.B."/>
            <person name="Kuo A."/>
            <person name="Tritt A."/>
            <person name="Lipzen A."/>
            <person name="Chen C."/>
            <person name="Johnson J."/>
            <person name="Sharma A."/>
            <person name="Barry K."/>
            <person name="Grigoriev I.V."/>
            <person name="Spatafora J.W."/>
        </authorList>
    </citation>
    <scope>NUCLEOTIDE SEQUENCE [LARGE SCALE GENOMIC DNA]</scope>
    <source>
        <strain evidence="2 3">AM-OR11-056</strain>
    </source>
</reference>
<keyword evidence="3" id="KW-1185">Reference proteome</keyword>
<evidence type="ECO:0000313" key="3">
    <source>
        <dbReference type="Proteomes" id="UP000183567"/>
    </source>
</evidence>
<comment type="caution">
    <text evidence="2">The sequence shown here is derived from an EMBL/GenBank/DDBJ whole genome shotgun (WGS) entry which is preliminary data.</text>
</comment>
<protein>
    <submittedName>
        <fullName evidence="2">Uncharacterized protein</fullName>
    </submittedName>
</protein>
<organism evidence="2 3">
    <name type="scientific">Rhizopogon vesiculosus</name>
    <dbReference type="NCBI Taxonomy" id="180088"/>
    <lineage>
        <taxon>Eukaryota</taxon>
        <taxon>Fungi</taxon>
        <taxon>Dikarya</taxon>
        <taxon>Basidiomycota</taxon>
        <taxon>Agaricomycotina</taxon>
        <taxon>Agaricomycetes</taxon>
        <taxon>Agaricomycetidae</taxon>
        <taxon>Boletales</taxon>
        <taxon>Suillineae</taxon>
        <taxon>Rhizopogonaceae</taxon>
        <taxon>Rhizopogon</taxon>
    </lineage>
</organism>
<gene>
    <name evidence="2" type="ORF">AZE42_12036</name>
</gene>